<proteinExistence type="predicted"/>
<accession>A0ABW0C3E7</accession>
<dbReference type="RefSeq" id="WP_248397054.1">
    <property type="nucleotide sequence ID" value="NZ_JBHSLA010000001.1"/>
</dbReference>
<gene>
    <name evidence="1" type="ORF">ACFPH8_03040</name>
</gene>
<evidence type="ECO:0000313" key="2">
    <source>
        <dbReference type="Proteomes" id="UP001596162"/>
    </source>
</evidence>
<dbReference type="Proteomes" id="UP001596162">
    <property type="component" value="Unassembled WGS sequence"/>
</dbReference>
<organism evidence="1 2">
    <name type="scientific">Bizionia hallyeonensis</name>
    <dbReference type="NCBI Taxonomy" id="1123757"/>
    <lineage>
        <taxon>Bacteria</taxon>
        <taxon>Pseudomonadati</taxon>
        <taxon>Bacteroidota</taxon>
        <taxon>Flavobacteriia</taxon>
        <taxon>Flavobacteriales</taxon>
        <taxon>Flavobacteriaceae</taxon>
        <taxon>Bizionia</taxon>
    </lineage>
</organism>
<sequence>MENDIHKIYHNSIGIAFQWKFPEQKKKPKKVQLVFRDMGFYLSLVEIKEFYNCIYATKQLETDVCCREDCDKRGIMIKSPSDKVSLAVNETELLQLEDLLKGTLFQLELNDYLNHLCKN</sequence>
<keyword evidence="2" id="KW-1185">Reference proteome</keyword>
<comment type="caution">
    <text evidence="1">The sequence shown here is derived from an EMBL/GenBank/DDBJ whole genome shotgun (WGS) entry which is preliminary data.</text>
</comment>
<dbReference type="EMBL" id="JBHSLA010000001">
    <property type="protein sequence ID" value="MFC5194296.1"/>
    <property type="molecule type" value="Genomic_DNA"/>
</dbReference>
<evidence type="ECO:0000313" key="1">
    <source>
        <dbReference type="EMBL" id="MFC5194296.1"/>
    </source>
</evidence>
<name>A0ABW0C3E7_9FLAO</name>
<reference evidence="2" key="1">
    <citation type="journal article" date="2019" name="Int. J. Syst. Evol. Microbiol.">
        <title>The Global Catalogue of Microorganisms (GCM) 10K type strain sequencing project: providing services to taxonomists for standard genome sequencing and annotation.</title>
        <authorList>
            <consortium name="The Broad Institute Genomics Platform"/>
            <consortium name="The Broad Institute Genome Sequencing Center for Infectious Disease"/>
            <person name="Wu L."/>
            <person name="Ma J."/>
        </authorList>
    </citation>
    <scope>NUCLEOTIDE SEQUENCE [LARGE SCALE GENOMIC DNA]</scope>
    <source>
        <strain evidence="2">JCM 17978</strain>
    </source>
</reference>
<protein>
    <submittedName>
        <fullName evidence="1">DUF6686 family protein</fullName>
    </submittedName>
</protein>